<evidence type="ECO:0000256" key="1">
    <source>
        <dbReference type="SAM" id="MobiDB-lite"/>
    </source>
</evidence>
<dbReference type="STRING" id="1408157.A0A1J7IA04"/>
<protein>
    <submittedName>
        <fullName evidence="2">Uncharacterized protein</fullName>
    </submittedName>
</protein>
<dbReference type="AlphaFoldDB" id="A0A1J7IA04"/>
<feature type="compositionally biased region" description="Basic and acidic residues" evidence="1">
    <location>
        <begin position="152"/>
        <end position="167"/>
    </location>
</feature>
<organism evidence="2 3">
    <name type="scientific">Coniochaeta ligniaria NRRL 30616</name>
    <dbReference type="NCBI Taxonomy" id="1408157"/>
    <lineage>
        <taxon>Eukaryota</taxon>
        <taxon>Fungi</taxon>
        <taxon>Dikarya</taxon>
        <taxon>Ascomycota</taxon>
        <taxon>Pezizomycotina</taxon>
        <taxon>Sordariomycetes</taxon>
        <taxon>Sordariomycetidae</taxon>
        <taxon>Coniochaetales</taxon>
        <taxon>Coniochaetaceae</taxon>
        <taxon>Coniochaeta</taxon>
    </lineage>
</organism>
<dbReference type="InParanoid" id="A0A1J7IA04"/>
<reference evidence="2 3" key="1">
    <citation type="submission" date="2016-10" db="EMBL/GenBank/DDBJ databases">
        <title>Draft genome sequence of Coniochaeta ligniaria NRRL30616, a lignocellulolytic fungus for bioabatement of inhibitors in plant biomass hydrolysates.</title>
        <authorList>
            <consortium name="DOE Joint Genome Institute"/>
            <person name="Jimenez D.J."/>
            <person name="Hector R.E."/>
            <person name="Riley R."/>
            <person name="Sun H."/>
            <person name="Grigoriev I.V."/>
            <person name="Van Elsas J.D."/>
            <person name="Nichols N.N."/>
        </authorList>
    </citation>
    <scope>NUCLEOTIDE SEQUENCE [LARGE SCALE GENOMIC DNA]</scope>
    <source>
        <strain evidence="2 3">NRRL 30616</strain>
    </source>
</reference>
<sequence>MSKASIPRSINWLGWVPEKATEVHTFNRGEHMVPDCLKYAWDQLFIPHGQDSFKCRKNTKLGSDGRKEASNCPLENLLDRIKAVSDEEEAVDAKKEQAAEGGPDNNTTELKKAKHGKGKKKVNRAEEEEQVDGKEDQVDESKGQADSNAIETVKKTNSDKEKKKDNSTKNGVHNLGA</sequence>
<dbReference type="OrthoDB" id="5607at2759"/>
<dbReference type="InterPro" id="IPR023170">
    <property type="entry name" value="HhH_base_excis_C"/>
</dbReference>
<feature type="region of interest" description="Disordered" evidence="1">
    <location>
        <begin position="85"/>
        <end position="177"/>
    </location>
</feature>
<evidence type="ECO:0000313" key="3">
    <source>
        <dbReference type="Proteomes" id="UP000182658"/>
    </source>
</evidence>
<dbReference type="Proteomes" id="UP000182658">
    <property type="component" value="Unassembled WGS sequence"/>
</dbReference>
<dbReference type="PANTHER" id="PTHR47203:SF1">
    <property type="entry name" value="HYPOTHETICAL BASE EXCISION DNA REPAIR PROTEIN (EUROFUNG)"/>
    <property type="match status" value="1"/>
</dbReference>
<evidence type="ECO:0000313" key="2">
    <source>
        <dbReference type="EMBL" id="OIW24285.1"/>
    </source>
</evidence>
<keyword evidence="3" id="KW-1185">Reference proteome</keyword>
<dbReference type="PANTHER" id="PTHR47203">
    <property type="match status" value="1"/>
</dbReference>
<accession>A0A1J7IA04</accession>
<gene>
    <name evidence="2" type="ORF">CONLIGDRAFT_685908</name>
</gene>
<dbReference type="Gene3D" id="1.10.1670.10">
    <property type="entry name" value="Helix-hairpin-Helix base-excision DNA repair enzymes (C-terminal)"/>
    <property type="match status" value="1"/>
</dbReference>
<name>A0A1J7IA04_9PEZI</name>
<dbReference type="EMBL" id="KV875104">
    <property type="protein sequence ID" value="OIW24285.1"/>
    <property type="molecule type" value="Genomic_DNA"/>
</dbReference>
<feature type="compositionally biased region" description="Basic and acidic residues" evidence="1">
    <location>
        <begin position="131"/>
        <end position="143"/>
    </location>
</feature>
<feature type="compositionally biased region" description="Basic and acidic residues" evidence="1">
    <location>
        <begin position="85"/>
        <end position="98"/>
    </location>
</feature>
<feature type="compositionally biased region" description="Basic residues" evidence="1">
    <location>
        <begin position="112"/>
        <end position="122"/>
    </location>
</feature>
<proteinExistence type="predicted"/>